<dbReference type="RefSeq" id="XP_013276397.1">
    <property type="nucleotide sequence ID" value="XM_013420943.1"/>
</dbReference>
<dbReference type="PANTHER" id="PTHR40622">
    <property type="match status" value="1"/>
</dbReference>
<protein>
    <submittedName>
        <fullName evidence="5">Rhinocladiella mackenziei CBS 650.93 unplaced genomic scaffold supercont1.1, whole genome shotgun sequence</fullName>
    </submittedName>
</protein>
<evidence type="ECO:0000313" key="6">
    <source>
        <dbReference type="Proteomes" id="UP000053617"/>
    </source>
</evidence>
<feature type="region of interest" description="Disordered" evidence="1">
    <location>
        <begin position="337"/>
        <end position="362"/>
    </location>
</feature>
<feature type="compositionally biased region" description="Acidic residues" evidence="1">
    <location>
        <begin position="350"/>
        <end position="362"/>
    </location>
</feature>
<feature type="signal peptide" evidence="3">
    <location>
        <begin position="1"/>
        <end position="18"/>
    </location>
</feature>
<evidence type="ECO:0000313" key="5">
    <source>
        <dbReference type="EMBL" id="KIX09261.1"/>
    </source>
</evidence>
<dbReference type="Proteomes" id="UP000053617">
    <property type="component" value="Unassembled WGS sequence"/>
</dbReference>
<gene>
    <name evidence="5" type="ORF">Z518_00340</name>
</gene>
<keyword evidence="2" id="KW-0472">Membrane</keyword>
<keyword evidence="2" id="KW-0812">Transmembrane</keyword>
<evidence type="ECO:0000256" key="2">
    <source>
        <dbReference type="SAM" id="Phobius"/>
    </source>
</evidence>
<name>A0A0D2J0P8_9EURO</name>
<dbReference type="AlphaFoldDB" id="A0A0D2J0P8"/>
<reference evidence="5 6" key="1">
    <citation type="submission" date="2015-01" db="EMBL/GenBank/DDBJ databases">
        <title>The Genome Sequence of Rhinocladiella mackenzie CBS 650.93.</title>
        <authorList>
            <consortium name="The Broad Institute Genomics Platform"/>
            <person name="Cuomo C."/>
            <person name="de Hoog S."/>
            <person name="Gorbushina A."/>
            <person name="Stielow B."/>
            <person name="Teixiera M."/>
            <person name="Abouelleil A."/>
            <person name="Chapman S.B."/>
            <person name="Priest M."/>
            <person name="Young S.K."/>
            <person name="Wortman J."/>
            <person name="Nusbaum C."/>
            <person name="Birren B."/>
        </authorList>
    </citation>
    <scope>NUCLEOTIDE SEQUENCE [LARGE SCALE GENOMIC DNA]</scope>
    <source>
        <strain evidence="5 6">CBS 650.93</strain>
    </source>
</reference>
<evidence type="ECO:0000259" key="4">
    <source>
        <dbReference type="Pfam" id="PF24854"/>
    </source>
</evidence>
<dbReference type="InterPro" id="IPR056145">
    <property type="entry name" value="DUF7728"/>
</dbReference>
<dbReference type="PANTHER" id="PTHR40622:SF1">
    <property type="match status" value="1"/>
</dbReference>
<evidence type="ECO:0000256" key="1">
    <source>
        <dbReference type="SAM" id="MobiDB-lite"/>
    </source>
</evidence>
<keyword evidence="2" id="KW-1133">Transmembrane helix</keyword>
<sequence>MYIAPALVASALALPASAFLVPLEVSNAAEQAKAELGALLARPARTVDLDCPGCPFFGAEDTTEPQYGVENKIHLEFDFDPQQGLTINSLPILPSDSSNAAVPYIISAPQIREEDGQQTDPVRLDFAWERLLPVTSADERDTYILPIRFTILGLQGHPVKVDTIAIDLLQTPEQTSIVKISSIPFEDTPGAETCDTSSKWSLCRLRAIIAARLQAIMEAAKARARAAQGWMKKGKGCGGRKFGAHGMHHGHGHGHHMGGHHHRAHRLGRMVHQTLRFFVIPALLGVIGGLMASAVGMLVGQLISYLWIRFHRNGPRGTRNIRVVELVVDEEEKDGLIVDDRDLPAPPQYEDVEATAVEEEKH</sequence>
<dbReference type="Pfam" id="PF24854">
    <property type="entry name" value="DUF7728"/>
    <property type="match status" value="1"/>
</dbReference>
<organism evidence="5 6">
    <name type="scientific">Rhinocladiella mackenziei CBS 650.93</name>
    <dbReference type="NCBI Taxonomy" id="1442369"/>
    <lineage>
        <taxon>Eukaryota</taxon>
        <taxon>Fungi</taxon>
        <taxon>Dikarya</taxon>
        <taxon>Ascomycota</taxon>
        <taxon>Pezizomycotina</taxon>
        <taxon>Eurotiomycetes</taxon>
        <taxon>Chaetothyriomycetidae</taxon>
        <taxon>Chaetothyriales</taxon>
        <taxon>Herpotrichiellaceae</taxon>
        <taxon>Rhinocladiella</taxon>
    </lineage>
</organism>
<dbReference type="HOGENOM" id="CLU_051864_0_0_1"/>
<feature type="domain" description="DUF7728" evidence="4">
    <location>
        <begin position="44"/>
        <end position="175"/>
    </location>
</feature>
<dbReference type="VEuPathDB" id="FungiDB:Z518_00340"/>
<accession>A0A0D2J0P8</accession>
<evidence type="ECO:0000256" key="3">
    <source>
        <dbReference type="SAM" id="SignalP"/>
    </source>
</evidence>
<dbReference type="OrthoDB" id="5409353at2759"/>
<keyword evidence="6" id="KW-1185">Reference proteome</keyword>
<dbReference type="EMBL" id="KN847475">
    <property type="protein sequence ID" value="KIX09261.1"/>
    <property type="molecule type" value="Genomic_DNA"/>
</dbReference>
<proteinExistence type="predicted"/>
<feature type="chain" id="PRO_5002244585" evidence="3">
    <location>
        <begin position="19"/>
        <end position="362"/>
    </location>
</feature>
<dbReference type="GeneID" id="25288411"/>
<keyword evidence="3" id="KW-0732">Signal</keyword>
<feature type="transmembrane region" description="Helical" evidence="2">
    <location>
        <begin position="278"/>
        <end position="308"/>
    </location>
</feature>